<keyword evidence="3" id="KW-1185">Reference proteome</keyword>
<evidence type="ECO:0000313" key="2">
    <source>
        <dbReference type="EMBL" id="KAG6370447.1"/>
    </source>
</evidence>
<protein>
    <submittedName>
        <fullName evidence="2">Uncharacterized protein</fullName>
    </submittedName>
</protein>
<sequence>MAQCRHCGNPFKAQGLKKHEKSCQHRVHSMLDKERHVREFEEERQRVRHAQDSMSGPVGGITHVPPASSVPGKLRSPAGSVVVDAPGPHTWHSDHGDPDYVFAEQYVGGASQRSASDASMHDVGSSAARSPQGSDIEVPADFKTEHHPRSGCPPLFQSTEDFGSLDAHAVQPDEQPWRPFQTEVDLEFADLVTQAGLNASHVNALLSIISRVANKSAKVTFKNENELRLACDRAAQELTPFTKLDVTAEYQKELKTFEVHVRPLWDWALDLLNNPLLAPHFVWNAQHLHRHDGEEYKRFYTEPWTGDRWWDIQSCLSDVPNAVPFAFILYADKTRLSSHGSVKAYPVVAQCANLPIDIQNGEHFGSGCIVGWLPIVPEPAKTEQKKSWTNFERVIWHESFLKLLEALIHLSLTGYKHTCYDEVIHWLFPLILILSANYEEQCMMTLIRGTRGKCPCPVCLVPLEELCKLSKTFPMQTISQVVEGYEAYLRKKSEGEEILKALSLRPVENVFWKVRNSEPEEAVSFDRLHFLHGGLGGKHMFEELKIILRALGWDASTRVEERYMISQNRTISSLTERTDFSVSNFPRWRNLAHFNTIMQITFSDGNKLRDVMKQVFYAALNVLTQASSPEGYCLLRMLGTYLRIDSLIGLDVHTDKTLAMIDEELVVFGDELQQYIRAVKRSDITTLKLDWDFPKAHLWKHVIQDIQAKGVARNYSTRPNKKMHGTLKDAYADRSNGKDIEKQILRVDHHHLAIKLLRGRVEAESERQSASRDDGDVEAASTRTSGLSTSIAIHYLGDRGHPP</sequence>
<dbReference type="Pfam" id="PF18759">
    <property type="entry name" value="Plavaka"/>
    <property type="match status" value="1"/>
</dbReference>
<reference evidence="2" key="1">
    <citation type="submission" date="2021-03" db="EMBL/GenBank/DDBJ databases">
        <title>Evolutionary innovations through gain and loss of genes in the ectomycorrhizal Boletales.</title>
        <authorList>
            <person name="Wu G."/>
            <person name="Miyauchi S."/>
            <person name="Morin E."/>
            <person name="Yang Z.-L."/>
            <person name="Xu J."/>
            <person name="Martin F.M."/>
        </authorList>
    </citation>
    <scope>NUCLEOTIDE SEQUENCE</scope>
    <source>
        <strain evidence="2">BR01</strain>
    </source>
</reference>
<feature type="region of interest" description="Disordered" evidence="1">
    <location>
        <begin position="763"/>
        <end position="785"/>
    </location>
</feature>
<dbReference type="AlphaFoldDB" id="A0A8I2YEJ7"/>
<comment type="caution">
    <text evidence="2">The sequence shown here is derived from an EMBL/GenBank/DDBJ whole genome shotgun (WGS) entry which is preliminary data.</text>
</comment>
<evidence type="ECO:0000313" key="3">
    <source>
        <dbReference type="Proteomes" id="UP000683000"/>
    </source>
</evidence>
<evidence type="ECO:0000256" key="1">
    <source>
        <dbReference type="SAM" id="MobiDB-lite"/>
    </source>
</evidence>
<name>A0A8I2YEJ7_9AGAM</name>
<dbReference type="Proteomes" id="UP000683000">
    <property type="component" value="Unassembled WGS sequence"/>
</dbReference>
<proteinExistence type="predicted"/>
<dbReference type="OrthoDB" id="3239511at2759"/>
<organism evidence="2 3">
    <name type="scientific">Boletus reticuloceps</name>
    <dbReference type="NCBI Taxonomy" id="495285"/>
    <lineage>
        <taxon>Eukaryota</taxon>
        <taxon>Fungi</taxon>
        <taxon>Dikarya</taxon>
        <taxon>Basidiomycota</taxon>
        <taxon>Agaricomycotina</taxon>
        <taxon>Agaricomycetes</taxon>
        <taxon>Agaricomycetidae</taxon>
        <taxon>Boletales</taxon>
        <taxon>Boletineae</taxon>
        <taxon>Boletaceae</taxon>
        <taxon>Boletoideae</taxon>
        <taxon>Boletus</taxon>
    </lineage>
</organism>
<gene>
    <name evidence="2" type="ORF">JVT61DRAFT_12066</name>
</gene>
<dbReference type="EMBL" id="JAGFBS010000051">
    <property type="protein sequence ID" value="KAG6370447.1"/>
    <property type="molecule type" value="Genomic_DNA"/>
</dbReference>
<accession>A0A8I2YEJ7</accession>
<feature type="region of interest" description="Disordered" evidence="1">
    <location>
        <begin position="112"/>
        <end position="138"/>
    </location>
</feature>
<feature type="compositionally biased region" description="Basic and acidic residues" evidence="1">
    <location>
        <begin position="763"/>
        <end position="774"/>
    </location>
</feature>
<dbReference type="InterPro" id="IPR041078">
    <property type="entry name" value="Plavaka"/>
</dbReference>